<gene>
    <name evidence="4" type="ORF">L9F63_025540</name>
</gene>
<evidence type="ECO:0000256" key="2">
    <source>
        <dbReference type="ARBA" id="ARBA00023043"/>
    </source>
</evidence>
<organism evidence="4 5">
    <name type="scientific">Diploptera punctata</name>
    <name type="common">Pacific beetle cockroach</name>
    <dbReference type="NCBI Taxonomy" id="6984"/>
    <lineage>
        <taxon>Eukaryota</taxon>
        <taxon>Metazoa</taxon>
        <taxon>Ecdysozoa</taxon>
        <taxon>Arthropoda</taxon>
        <taxon>Hexapoda</taxon>
        <taxon>Insecta</taxon>
        <taxon>Pterygota</taxon>
        <taxon>Neoptera</taxon>
        <taxon>Polyneoptera</taxon>
        <taxon>Dictyoptera</taxon>
        <taxon>Blattodea</taxon>
        <taxon>Blaberoidea</taxon>
        <taxon>Blaberidae</taxon>
        <taxon>Diplopterinae</taxon>
        <taxon>Diploptera</taxon>
    </lineage>
</organism>
<feature type="repeat" description="ANK" evidence="3">
    <location>
        <begin position="169"/>
        <end position="205"/>
    </location>
</feature>
<accession>A0AAD7Z9S8</accession>
<dbReference type="Gene3D" id="1.25.40.20">
    <property type="entry name" value="Ankyrin repeat-containing domain"/>
    <property type="match status" value="3"/>
</dbReference>
<protein>
    <submittedName>
        <fullName evidence="4">Uncharacterized protein</fullName>
    </submittedName>
</protein>
<dbReference type="SMART" id="SM00248">
    <property type="entry name" value="ANK"/>
    <property type="match status" value="5"/>
</dbReference>
<dbReference type="PANTHER" id="PTHR24126">
    <property type="entry name" value="ANKYRIN REPEAT, PH AND SEC7 DOMAIN CONTAINING PROTEIN SECG-RELATED"/>
    <property type="match status" value="1"/>
</dbReference>
<dbReference type="PRINTS" id="PR01415">
    <property type="entry name" value="ANKYRIN"/>
</dbReference>
<keyword evidence="1" id="KW-0677">Repeat</keyword>
<dbReference type="InterPro" id="IPR002110">
    <property type="entry name" value="Ankyrin_rpt"/>
</dbReference>
<feature type="non-terminal residue" evidence="4">
    <location>
        <position position="1"/>
    </location>
</feature>
<dbReference type="SUPFAM" id="SSF48403">
    <property type="entry name" value="Ankyrin repeat"/>
    <property type="match status" value="1"/>
</dbReference>
<feature type="repeat" description="ANK" evidence="3">
    <location>
        <begin position="224"/>
        <end position="256"/>
    </location>
</feature>
<keyword evidence="2 3" id="KW-0040">ANK repeat</keyword>
<dbReference type="PROSITE" id="PS50297">
    <property type="entry name" value="ANK_REP_REGION"/>
    <property type="match status" value="1"/>
</dbReference>
<comment type="caution">
    <text evidence="4">The sequence shown here is derived from an EMBL/GenBank/DDBJ whole genome shotgun (WGS) entry which is preliminary data.</text>
</comment>
<dbReference type="PANTHER" id="PTHR24126:SF14">
    <property type="entry name" value="ANK_REP_REGION DOMAIN-CONTAINING PROTEIN"/>
    <property type="match status" value="1"/>
</dbReference>
<reference evidence="4" key="2">
    <citation type="submission" date="2023-05" db="EMBL/GenBank/DDBJ databases">
        <authorList>
            <person name="Fouks B."/>
        </authorList>
    </citation>
    <scope>NUCLEOTIDE SEQUENCE</scope>
    <source>
        <strain evidence="4">Stay&amp;Tobe</strain>
        <tissue evidence="4">Testes</tissue>
    </source>
</reference>
<dbReference type="Proteomes" id="UP001233999">
    <property type="component" value="Unassembled WGS sequence"/>
</dbReference>
<evidence type="ECO:0000256" key="3">
    <source>
        <dbReference type="PROSITE-ProRule" id="PRU00023"/>
    </source>
</evidence>
<feature type="non-terminal residue" evidence="4">
    <location>
        <position position="353"/>
    </location>
</feature>
<evidence type="ECO:0000313" key="5">
    <source>
        <dbReference type="Proteomes" id="UP001233999"/>
    </source>
</evidence>
<name>A0AAD7Z9S8_DIPPU</name>
<evidence type="ECO:0000256" key="1">
    <source>
        <dbReference type="ARBA" id="ARBA00022737"/>
    </source>
</evidence>
<keyword evidence="5" id="KW-1185">Reference proteome</keyword>
<proteinExistence type="predicted"/>
<dbReference type="Pfam" id="PF12796">
    <property type="entry name" value="Ank_2"/>
    <property type="match status" value="2"/>
</dbReference>
<dbReference type="EMBL" id="JASPKZ010009672">
    <property type="protein sequence ID" value="KAJ9576564.1"/>
    <property type="molecule type" value="Genomic_DNA"/>
</dbReference>
<sequence>LMNPLHCIENGHKESVKRSLDIFPPMHLSPRTAKVHIPQPKFLTYTGRFYIQNRTVLEIFIPSLQKISGFYHNMREEEFDRVYQRIQLEEQENRPEEGHFEICSLFLESGVDVNACTNAKKSALHIACERGNLEICVDVKYCDELGRTPLFYFSSKGITQACKIILNKHGSTALHIAAEKGNSEIRVDIHLYIKQHGRDIQKYQYNMDTLIGCTPLYYAAYNGNSEMSLHRAVECNNMGVVQLLMQHKANVTLDSNGRTPLHIAAEKGHIGVCKLLLEADERNCEQPDGNRPGNQAASPNLTHQVDFVGPALNMTSMNVPCLSCSSVLSIKLRLTKLQTSHPLNVTYFEELEF</sequence>
<dbReference type="PROSITE" id="PS50088">
    <property type="entry name" value="ANK_REPEAT"/>
    <property type="match status" value="3"/>
</dbReference>
<dbReference type="InterPro" id="IPR036770">
    <property type="entry name" value="Ankyrin_rpt-contain_sf"/>
</dbReference>
<feature type="repeat" description="ANK" evidence="3">
    <location>
        <begin position="256"/>
        <end position="278"/>
    </location>
</feature>
<reference evidence="4" key="1">
    <citation type="journal article" date="2023" name="IScience">
        <title>Live-bearing cockroach genome reveals convergent evolutionary mechanisms linked to viviparity in insects and beyond.</title>
        <authorList>
            <person name="Fouks B."/>
            <person name="Harrison M.C."/>
            <person name="Mikhailova A.A."/>
            <person name="Marchal E."/>
            <person name="English S."/>
            <person name="Carruthers M."/>
            <person name="Jennings E.C."/>
            <person name="Chiamaka E.L."/>
            <person name="Frigard R.A."/>
            <person name="Pippel M."/>
            <person name="Attardo G.M."/>
            <person name="Benoit J.B."/>
            <person name="Bornberg-Bauer E."/>
            <person name="Tobe S.S."/>
        </authorList>
    </citation>
    <scope>NUCLEOTIDE SEQUENCE</scope>
    <source>
        <strain evidence="4">Stay&amp;Tobe</strain>
    </source>
</reference>
<evidence type="ECO:0000313" key="4">
    <source>
        <dbReference type="EMBL" id="KAJ9576564.1"/>
    </source>
</evidence>
<dbReference type="Pfam" id="PF13637">
    <property type="entry name" value="Ank_4"/>
    <property type="match status" value="1"/>
</dbReference>
<dbReference type="AlphaFoldDB" id="A0AAD7Z9S8"/>